<feature type="domain" description="CCAAT-binding factor" evidence="6">
    <location>
        <begin position="717"/>
        <end position="883"/>
    </location>
</feature>
<protein>
    <recommendedName>
        <fullName evidence="10">Nucleolar complex-associated protein 3 N-terminal domain-containing protein</fullName>
    </recommendedName>
</protein>
<dbReference type="RefSeq" id="XP_009495120.1">
    <property type="nucleotide sequence ID" value="XM_009496845.1"/>
</dbReference>
<dbReference type="GO" id="GO:0003682">
    <property type="term" value="F:chromatin binding"/>
    <property type="evidence" value="ECO:0007669"/>
    <property type="project" value="TreeGrafter"/>
</dbReference>
<reference evidence="8" key="1">
    <citation type="submission" date="2013-04" db="EMBL/GenBank/DDBJ databases">
        <title>The Genome Sequence of Fonticula alba ATCC 38817.</title>
        <authorList>
            <consortium name="The Broad Institute Genomics Platform"/>
            <person name="Russ C."/>
            <person name="Cuomo C."/>
            <person name="Burger G."/>
            <person name="Gray M.W."/>
            <person name="Holland P.W.H."/>
            <person name="King N."/>
            <person name="Lang F.B.F."/>
            <person name="Roger A.J."/>
            <person name="Ruiz-Trillo I."/>
            <person name="Brown M."/>
            <person name="Walker B."/>
            <person name="Young S."/>
            <person name="Zeng Q."/>
            <person name="Gargeya S."/>
            <person name="Fitzgerald M."/>
            <person name="Haas B."/>
            <person name="Abouelleil A."/>
            <person name="Allen A.W."/>
            <person name="Alvarado L."/>
            <person name="Arachchi H.M."/>
            <person name="Berlin A.M."/>
            <person name="Chapman S.B."/>
            <person name="Gainer-Dewar J."/>
            <person name="Goldberg J."/>
            <person name="Griggs A."/>
            <person name="Gujja S."/>
            <person name="Hansen M."/>
            <person name="Howarth C."/>
            <person name="Imamovic A."/>
            <person name="Ireland A."/>
            <person name="Larimer J."/>
            <person name="McCowan C."/>
            <person name="Murphy C."/>
            <person name="Pearson M."/>
            <person name="Poon T.W."/>
            <person name="Priest M."/>
            <person name="Roberts A."/>
            <person name="Saif S."/>
            <person name="Shea T."/>
            <person name="Sisk P."/>
            <person name="Sykes S."/>
            <person name="Wortman J."/>
            <person name="Nusbaum C."/>
            <person name="Birren B."/>
        </authorList>
    </citation>
    <scope>NUCLEOTIDE SEQUENCE [LARGE SCALE GENOMIC DNA]</scope>
    <source>
        <strain evidence="8">ATCC 38817</strain>
    </source>
</reference>
<feature type="domain" description="Nucleolar complex-associated protein 3 N-terminal" evidence="7">
    <location>
        <begin position="328"/>
        <end position="416"/>
    </location>
</feature>
<dbReference type="OrthoDB" id="10263597at2759"/>
<feature type="region of interest" description="Disordered" evidence="5">
    <location>
        <begin position="137"/>
        <end position="245"/>
    </location>
</feature>
<comment type="similarity">
    <text evidence="2">Belongs to the CBF/MAK21 family.</text>
</comment>
<feature type="region of interest" description="Disordered" evidence="5">
    <location>
        <begin position="989"/>
        <end position="1048"/>
    </location>
</feature>
<evidence type="ECO:0000256" key="2">
    <source>
        <dbReference type="ARBA" id="ARBA00007797"/>
    </source>
</evidence>
<keyword evidence="9" id="KW-1185">Reference proteome</keyword>
<keyword evidence="4" id="KW-0539">Nucleus</keyword>
<keyword evidence="3" id="KW-0175">Coiled coil</keyword>
<dbReference type="OMA" id="FGNMANF"/>
<evidence type="ECO:0000256" key="3">
    <source>
        <dbReference type="ARBA" id="ARBA00023054"/>
    </source>
</evidence>
<evidence type="ECO:0000256" key="5">
    <source>
        <dbReference type="SAM" id="MobiDB-lite"/>
    </source>
</evidence>
<dbReference type="AlphaFoldDB" id="A0A058Z8I3"/>
<feature type="compositionally biased region" description="Basic residues" evidence="5">
    <location>
        <begin position="583"/>
        <end position="598"/>
    </location>
</feature>
<dbReference type="EMBL" id="KB932204">
    <property type="protein sequence ID" value="KCV70604.1"/>
    <property type="molecule type" value="Genomic_DNA"/>
</dbReference>
<evidence type="ECO:0008006" key="10">
    <source>
        <dbReference type="Google" id="ProtNLM"/>
    </source>
</evidence>
<dbReference type="GO" id="GO:0006270">
    <property type="term" value="P:DNA replication initiation"/>
    <property type="evidence" value="ECO:0007669"/>
    <property type="project" value="TreeGrafter"/>
</dbReference>
<gene>
    <name evidence="8" type="ORF">H696_02962</name>
</gene>
<feature type="region of interest" description="Disordered" evidence="5">
    <location>
        <begin position="570"/>
        <end position="598"/>
    </location>
</feature>
<organism evidence="8">
    <name type="scientific">Fonticula alba</name>
    <name type="common">Slime mold</name>
    <dbReference type="NCBI Taxonomy" id="691883"/>
    <lineage>
        <taxon>Eukaryota</taxon>
        <taxon>Rotosphaerida</taxon>
        <taxon>Fonticulaceae</taxon>
        <taxon>Fonticula</taxon>
    </lineage>
</organism>
<dbReference type="InterPro" id="IPR016903">
    <property type="entry name" value="Nucleolar_cplx-assoc_3"/>
</dbReference>
<feature type="compositionally biased region" description="Acidic residues" evidence="5">
    <location>
        <begin position="137"/>
        <end position="163"/>
    </location>
</feature>
<dbReference type="GO" id="GO:0005730">
    <property type="term" value="C:nucleolus"/>
    <property type="evidence" value="ECO:0007669"/>
    <property type="project" value="UniProtKB-SubCell"/>
</dbReference>
<dbReference type="GeneID" id="20527687"/>
<dbReference type="PANTHER" id="PTHR14428">
    <property type="entry name" value="NUCLEOLAR COMPLEX PROTEIN 3"/>
    <property type="match status" value="1"/>
</dbReference>
<dbReference type="InterPro" id="IPR011501">
    <property type="entry name" value="Noc3_N"/>
</dbReference>
<dbReference type="InterPro" id="IPR005612">
    <property type="entry name" value="CCAAT-binding_factor"/>
</dbReference>
<dbReference type="Pfam" id="PF03914">
    <property type="entry name" value="CBF"/>
    <property type="match status" value="1"/>
</dbReference>
<dbReference type="STRING" id="691883.A0A058Z8I3"/>
<proteinExistence type="inferred from homology"/>
<evidence type="ECO:0000256" key="4">
    <source>
        <dbReference type="ARBA" id="ARBA00023242"/>
    </source>
</evidence>
<evidence type="ECO:0000313" key="9">
    <source>
        <dbReference type="Proteomes" id="UP000030693"/>
    </source>
</evidence>
<dbReference type="PANTHER" id="PTHR14428:SF5">
    <property type="entry name" value="NUCLEOLAR COMPLEX PROTEIN 3 HOMOLOG"/>
    <property type="match status" value="1"/>
</dbReference>
<feature type="compositionally biased region" description="Acidic residues" evidence="5">
    <location>
        <begin position="192"/>
        <end position="220"/>
    </location>
</feature>
<dbReference type="Pfam" id="PF07540">
    <property type="entry name" value="NOC3p"/>
    <property type="match status" value="1"/>
</dbReference>
<feature type="compositionally biased region" description="Acidic residues" evidence="5">
    <location>
        <begin position="991"/>
        <end position="1040"/>
    </location>
</feature>
<accession>A0A058Z8I3</accession>
<sequence length="1048" mass="113607">MPPRKVAPPAKRSAPGKPQAKQQPKKPAGAKRPAGGDASASDAPAKRPKHAGVKRSERYSKTPAVPEQELDPEVLAEGIAALDEYAGSSLSFLENLDFDKKVEQGKMIRPERRKMDNVVPDDAAVFSDLTMSELSDFDLDAMPSDDDIDLSDVGDGHDDDDGEAGASASVEAPVISDATLISGFGDLAEGSGGDDDDDDAGSDDDMDDDMDDDTDDDDDDSRAVHRPRSWESRPQAAQAGRLPVKAADGSIMVPTEKLEVVAPSADEPRHISKRLEKRQLKEREKERIAQEKLAKRQAEAQAKTFVLTTEERSKILDAGGVNRLVVAQRECLATLAMRITELPEEHIGLLAQVKQICTDAEPRVRMLGLATMAALFRDLIPGYRVLLQDIDPKELSKDVRKLHMYESTLLKHYQQFLAQCEAEISAARRLQRRFARRAGNEPEGDASAGGAPLTARDVEDMKQLSIVAFRCMAELLVAKPHFNFRNNLVIAIVNRLGTAHPPEIGIEAERSLLEVLKTDELGDVALDVTRAVTKLVRARTGAAGGVPVPAVRLLMSLRLLKELKPEDLVEAAKPKTQSGPGGKKGKKAAPHVSRQQRKLKKLEKEIDRDLRESEATYRREERIRLQTDTLSMVIQIYFRLIKQAAASGSSVAGPVGRVLPTVLEGLSAYAHLINIDFFQDLLVALRSVALASLPAATSTVAGTGVSANSTISPRNALHCVLAAFRLVSNHGLEALNLDLKDFYSVLFRLLPLLPFTAGGLSYTGESTQDDSVLLAVEAIDAMLHKAKNVSQERIAAFIKRLFHVASQMPSSNKSLLLVASAHSLLRRWPRTRALLDTEQSNAASAGVYRADADDPDLSAPFSSPLWDLAIMQQNFHPTVATLASRIAGDLPGLSGSPAELLAKYDATGGRTVFPAWTPPANHPLARAQEKSAGKALFVRSAAGPPSTFLRGIQSSHADRLDFFDTAEALPKSVTGAMSRHFIATISQLMGGEEDDDDDDDEEEGSSSGEEEEEQDSDVGPDSEDDDASAGEESEYSDSDSEEHFRAEC</sequence>
<evidence type="ECO:0000259" key="7">
    <source>
        <dbReference type="Pfam" id="PF07540"/>
    </source>
</evidence>
<evidence type="ECO:0000256" key="1">
    <source>
        <dbReference type="ARBA" id="ARBA00004604"/>
    </source>
</evidence>
<evidence type="ECO:0000313" key="8">
    <source>
        <dbReference type="EMBL" id="KCV70604.1"/>
    </source>
</evidence>
<comment type="subcellular location">
    <subcellularLocation>
        <location evidence="1">Nucleus</location>
        <location evidence="1">Nucleolus</location>
    </subcellularLocation>
</comment>
<name>A0A058Z8I3_FONAL</name>
<evidence type="ECO:0000259" key="6">
    <source>
        <dbReference type="Pfam" id="PF03914"/>
    </source>
</evidence>
<dbReference type="eggNOG" id="KOG2153">
    <property type="taxonomic scope" value="Eukaryota"/>
</dbReference>
<dbReference type="Proteomes" id="UP000030693">
    <property type="component" value="Unassembled WGS sequence"/>
</dbReference>
<feature type="region of interest" description="Disordered" evidence="5">
    <location>
        <begin position="1"/>
        <end position="71"/>
    </location>
</feature>
<feature type="compositionally biased region" description="Low complexity" evidence="5">
    <location>
        <begin position="15"/>
        <end position="43"/>
    </location>
</feature>